<organism evidence="4 5">
    <name type="scientific">Streptomyces viridosporus (strain ATCC 14672 / DSM 40746 / JCM 4963 / KCTC 9882 / NRRL B-12104 / FH 1290)</name>
    <name type="common">Streptomyces ghanaensis</name>
    <dbReference type="NCBI Taxonomy" id="566461"/>
    <lineage>
        <taxon>Bacteria</taxon>
        <taxon>Bacillati</taxon>
        <taxon>Actinomycetota</taxon>
        <taxon>Actinomycetes</taxon>
        <taxon>Kitasatosporales</taxon>
        <taxon>Streptomycetaceae</taxon>
        <taxon>Streptomyces</taxon>
    </lineage>
</organism>
<feature type="compositionally biased region" description="Low complexity" evidence="1">
    <location>
        <begin position="14"/>
        <end position="25"/>
    </location>
</feature>
<protein>
    <submittedName>
        <fullName evidence="4">Predicted protein</fullName>
    </submittedName>
</protein>
<dbReference type="EMBL" id="DS999641">
    <property type="protein sequence ID" value="EFE69835.2"/>
    <property type="molecule type" value="Genomic_DNA"/>
</dbReference>
<accession>D6A6R0</accession>
<dbReference type="eggNOG" id="COG1974">
    <property type="taxonomic scope" value="Bacteria"/>
</dbReference>
<evidence type="ECO:0000313" key="5">
    <source>
        <dbReference type="Proteomes" id="UP000003824"/>
    </source>
</evidence>
<dbReference type="Pfam" id="PF18156">
    <property type="entry name" value="pPIWI_RE_Y"/>
    <property type="match status" value="1"/>
</dbReference>
<dbReference type="Pfam" id="PF18154">
    <property type="entry name" value="pPIWI_RE_REase"/>
    <property type="match status" value="1"/>
</dbReference>
<feature type="domain" description="REase associating with pPIWI RE" evidence="2">
    <location>
        <begin position="299"/>
        <end position="413"/>
    </location>
</feature>
<evidence type="ECO:0000259" key="2">
    <source>
        <dbReference type="Pfam" id="PF18154"/>
    </source>
</evidence>
<name>D6A6R0_STRV1</name>
<evidence type="ECO:0000313" key="4">
    <source>
        <dbReference type="EMBL" id="EFE69835.2"/>
    </source>
</evidence>
<dbReference type="Proteomes" id="UP000003824">
    <property type="component" value="Unassembled WGS sequence"/>
</dbReference>
<reference evidence="5" key="1">
    <citation type="submission" date="2008-12" db="EMBL/GenBank/DDBJ databases">
        <title>Annotation of Streptomyces ghanaensis ATCC 14672.</title>
        <authorList>
            <consortium name="The Broad Institute Genome Sequencing Platform"/>
            <consortium name="Broad Institute Microbial Sequencing Center"/>
            <person name="Fischbach M."/>
            <person name="Ward D."/>
            <person name="Young S."/>
            <person name="Kodira C.D."/>
            <person name="Zeng Q."/>
            <person name="Koehrsen M."/>
            <person name="Godfrey P."/>
            <person name="Alvarado L."/>
            <person name="Berlin A.M."/>
            <person name="Borenstein D."/>
            <person name="Chen Z."/>
            <person name="Engels R."/>
            <person name="Freedman E."/>
            <person name="Gellesch M."/>
            <person name="Goldberg J."/>
            <person name="Griggs A."/>
            <person name="Gujja S."/>
            <person name="Heiman D.I."/>
            <person name="Hepburn T.A."/>
            <person name="Howarth C."/>
            <person name="Jen D."/>
            <person name="Larson L."/>
            <person name="Lewis B."/>
            <person name="Mehta T."/>
            <person name="Park D."/>
            <person name="Pearson M."/>
            <person name="Roberts A."/>
            <person name="Saif S."/>
            <person name="Shea T.D."/>
            <person name="Shenoy N."/>
            <person name="Sisk P."/>
            <person name="Stolte C."/>
            <person name="Sykes S.N."/>
            <person name="Walk T."/>
            <person name="White J."/>
            <person name="Yandava C."/>
            <person name="Straight P."/>
            <person name="Clardy J."/>
            <person name="Hung D."/>
            <person name="Kolter R."/>
            <person name="Mekalanos J."/>
            <person name="Walker S."/>
            <person name="Walsh C.T."/>
            <person name="Wieland B.L.C."/>
            <person name="Ilzarbe M."/>
            <person name="Galagan J."/>
            <person name="Nusbaum C."/>
            <person name="Birren B."/>
        </authorList>
    </citation>
    <scope>NUCLEOTIDE SEQUENCE [LARGE SCALE GENOMIC DNA]</scope>
    <source>
        <strain evidence="5">ATCC 14672 / DSM 40746 / JCM 4963 / KCTC 9882 / NRRL B-12104 / FH 1290</strain>
    </source>
</reference>
<dbReference type="AlphaFoldDB" id="D6A6R0"/>
<feature type="domain" description="pPIWI-RE three-gene island" evidence="3">
    <location>
        <begin position="62"/>
        <end position="202"/>
    </location>
</feature>
<evidence type="ECO:0000256" key="1">
    <source>
        <dbReference type="SAM" id="MobiDB-lite"/>
    </source>
</evidence>
<sequence length="432" mass="48216">MAGGREVGGPSRTALPVLPGVAVVPEQRARRRRRGRGEGVTTTGTKDARTRSESTSGTDEALLRQIATALACLSRLRTVPNPVYPAKVQNAYNRLVLHCLRRGEEPPGSVPEMVRWAGERPLTEWPLKLPAEEFPGASPLVDPETRLPHQLCLEWEVSAADPAAELFENELIREAVARCRAAKSPQAYTAFRALLTSRPVLTGAELALLGGDPDCGMLLHDVIKRCYEPVPASYQRHGTYRQCARCRCLMVPLLHGGHRCELDRCRRDGTSDEGPRLRAGKGGLLQLSRPLRMFITSPGLAETDLQAALLKKFGITAEMWPHYDVYDLRIPLPGGRHWAVDVKDRVNPVLLARSLTPFRNEPPYDRAFLVVPRYRFRDNEAYGRQFRRNLPEDLADRITLLDDRAFLRLVADEIPSPRDKAGDPRTEGDPRA</sequence>
<feature type="region of interest" description="Disordered" evidence="1">
    <location>
        <begin position="1"/>
        <end position="59"/>
    </location>
</feature>
<dbReference type="InterPro" id="IPR040828">
    <property type="entry name" value="pPIWI_RE_REase"/>
</dbReference>
<proteinExistence type="predicted"/>
<gene>
    <name evidence="4" type="ORF">SSFG_05078</name>
</gene>
<dbReference type="InterPro" id="IPR041191">
    <property type="entry name" value="pPIWI_RE_Y"/>
</dbReference>
<evidence type="ECO:0000259" key="3">
    <source>
        <dbReference type="Pfam" id="PF18156"/>
    </source>
</evidence>